<protein>
    <submittedName>
        <fullName evidence="2">Uncharacterized protein</fullName>
    </submittedName>
</protein>
<dbReference type="AlphaFoldDB" id="A0A1R1YHB3"/>
<organism evidence="2 3">
    <name type="scientific">Smittium culicis</name>
    <dbReference type="NCBI Taxonomy" id="133412"/>
    <lineage>
        <taxon>Eukaryota</taxon>
        <taxon>Fungi</taxon>
        <taxon>Fungi incertae sedis</taxon>
        <taxon>Zoopagomycota</taxon>
        <taxon>Kickxellomycotina</taxon>
        <taxon>Harpellomycetes</taxon>
        <taxon>Harpellales</taxon>
        <taxon>Legeriomycetaceae</taxon>
        <taxon>Smittium</taxon>
    </lineage>
</organism>
<feature type="region of interest" description="Disordered" evidence="1">
    <location>
        <begin position="38"/>
        <end position="60"/>
    </location>
</feature>
<dbReference type="Proteomes" id="UP000187283">
    <property type="component" value="Unassembled WGS sequence"/>
</dbReference>
<gene>
    <name evidence="2" type="ORF">AYI70_g293</name>
</gene>
<dbReference type="EMBL" id="LSSN01000044">
    <property type="protein sequence ID" value="OMJ26264.1"/>
    <property type="molecule type" value="Genomic_DNA"/>
</dbReference>
<evidence type="ECO:0000256" key="1">
    <source>
        <dbReference type="SAM" id="MobiDB-lite"/>
    </source>
</evidence>
<reference evidence="2 3" key="1">
    <citation type="submission" date="2017-01" db="EMBL/GenBank/DDBJ databases">
        <authorList>
            <person name="Mah S.A."/>
            <person name="Swanson W.J."/>
            <person name="Moy G.W."/>
            <person name="Vacquier V.D."/>
        </authorList>
    </citation>
    <scope>NUCLEOTIDE SEQUENCE [LARGE SCALE GENOMIC DNA]</scope>
    <source>
        <strain evidence="2 3">GSMNP</strain>
    </source>
</reference>
<evidence type="ECO:0000313" key="2">
    <source>
        <dbReference type="EMBL" id="OMJ26264.1"/>
    </source>
</evidence>
<accession>A0A1R1YHB3</accession>
<evidence type="ECO:0000313" key="3">
    <source>
        <dbReference type="Proteomes" id="UP000187283"/>
    </source>
</evidence>
<feature type="compositionally biased region" description="Low complexity" evidence="1">
    <location>
        <begin position="48"/>
        <end position="59"/>
    </location>
</feature>
<sequence>MTTDTIRTIIFGRNTLLLRTTYCIMGTDIPNCSTLLSSSTWSPKERTSQSSPTSSTRASEPLDHSPLVFFQKHFAYYRIVSDSGNLIAIFFRLSLILSVHRVHFLAEFLAFLGYRFVPVRIAATFGQSWFPFNDNNMLLVAEVYCFSTRGFFSFIFG</sequence>
<proteinExistence type="predicted"/>
<keyword evidence="3" id="KW-1185">Reference proteome</keyword>
<comment type="caution">
    <text evidence="2">The sequence shown here is derived from an EMBL/GenBank/DDBJ whole genome shotgun (WGS) entry which is preliminary data.</text>
</comment>
<name>A0A1R1YHB3_9FUNG</name>